<evidence type="ECO:0000313" key="1">
    <source>
        <dbReference type="EMBL" id="SVB35381.1"/>
    </source>
</evidence>
<gene>
    <name evidence="1" type="ORF">METZ01_LOCUS188235</name>
</gene>
<organism evidence="1">
    <name type="scientific">marine metagenome</name>
    <dbReference type="NCBI Taxonomy" id="408172"/>
    <lineage>
        <taxon>unclassified sequences</taxon>
        <taxon>metagenomes</taxon>
        <taxon>ecological metagenomes</taxon>
    </lineage>
</organism>
<dbReference type="AlphaFoldDB" id="A0A382DCJ3"/>
<dbReference type="InterPro" id="IPR003207">
    <property type="entry name" value="Ppandiol/glycerol_DeHydtase_su"/>
</dbReference>
<name>A0A382DCJ3_9ZZZZ</name>
<reference evidence="1" key="1">
    <citation type="submission" date="2018-05" db="EMBL/GenBank/DDBJ databases">
        <authorList>
            <person name="Lanie J.A."/>
            <person name="Ng W.-L."/>
            <person name="Kazmierczak K.M."/>
            <person name="Andrzejewski T.M."/>
            <person name="Davidsen T.M."/>
            <person name="Wayne K.J."/>
            <person name="Tettelin H."/>
            <person name="Glass J.I."/>
            <person name="Rusch D."/>
            <person name="Podicherti R."/>
            <person name="Tsui H.-C.T."/>
            <person name="Winkler M.E."/>
        </authorList>
    </citation>
    <scope>NUCLEOTIDE SEQUENCE</scope>
</reference>
<dbReference type="InterPro" id="IPR036091">
    <property type="entry name" value="Prodiol/glycerol_DeHase__sf_su"/>
</dbReference>
<dbReference type="Gene3D" id="1.10.1510.20">
    <property type="entry name" value="Propanediol/glycerol dehydratase, small subunit"/>
    <property type="match status" value="1"/>
</dbReference>
<protein>
    <recommendedName>
        <fullName evidence="2">Diol dehydratase small subunit</fullName>
    </recommendedName>
</protein>
<sequence length="121" mass="13231">VTTPSGIPLTDITLDRVLAGDIGDDDLRITADSLRKQADIAAASGQSALAANLRRAAELTAIPNETLLEVYNAMRPHRSTKQELETLCNTLENTYGAEETAGFIRSAIPVYESKQLFRRRD</sequence>
<proteinExistence type="predicted"/>
<feature type="non-terminal residue" evidence="1">
    <location>
        <position position="1"/>
    </location>
</feature>
<dbReference type="EMBL" id="UINC01038405">
    <property type="protein sequence ID" value="SVB35381.1"/>
    <property type="molecule type" value="Genomic_DNA"/>
</dbReference>
<dbReference type="Pfam" id="PF02287">
    <property type="entry name" value="Dehydratase_SU"/>
    <property type="match status" value="1"/>
</dbReference>
<accession>A0A382DCJ3</accession>
<dbReference type="SUPFAM" id="SSF47148">
    <property type="entry name" value="Diol dehydratase, gamma subunit"/>
    <property type="match status" value="1"/>
</dbReference>
<evidence type="ECO:0008006" key="2">
    <source>
        <dbReference type="Google" id="ProtNLM"/>
    </source>
</evidence>